<dbReference type="Gene3D" id="3.40.50.300">
    <property type="entry name" value="P-loop containing nucleotide triphosphate hydrolases"/>
    <property type="match status" value="1"/>
</dbReference>
<dbReference type="PROSITE" id="PS00674">
    <property type="entry name" value="AAA"/>
    <property type="match status" value="1"/>
</dbReference>
<dbReference type="PANTHER" id="PTHR23074:SF17">
    <property type="entry name" value="FIDGETIN-LIKE PROTEIN 1"/>
    <property type="match status" value="1"/>
</dbReference>
<dbReference type="Gene3D" id="1.10.8.60">
    <property type="match status" value="1"/>
</dbReference>
<evidence type="ECO:0000259" key="6">
    <source>
        <dbReference type="SMART" id="SM00382"/>
    </source>
</evidence>
<dbReference type="InterPro" id="IPR056224">
    <property type="entry name" value="FIGL1_N"/>
</dbReference>
<protein>
    <recommendedName>
        <fullName evidence="6">AAA+ ATPase domain-containing protein</fullName>
    </recommendedName>
</protein>
<dbReference type="Pfam" id="PF24347">
    <property type="entry name" value="FIGL1_N"/>
    <property type="match status" value="1"/>
</dbReference>
<dbReference type="PANTHER" id="PTHR23074">
    <property type="entry name" value="AAA DOMAIN-CONTAINING"/>
    <property type="match status" value="1"/>
</dbReference>
<gene>
    <name evidence="7" type="ORF">F2Q69_00024525</name>
</gene>
<dbReference type="InterPro" id="IPR015415">
    <property type="entry name" value="Spast_Vps4_C"/>
</dbReference>
<evidence type="ECO:0000313" key="7">
    <source>
        <dbReference type="EMBL" id="KAF3538119.1"/>
    </source>
</evidence>
<dbReference type="GO" id="GO:0005524">
    <property type="term" value="F:ATP binding"/>
    <property type="evidence" value="ECO:0007669"/>
    <property type="project" value="UniProtKB-KW"/>
</dbReference>
<dbReference type="EMBL" id="QGKX02001290">
    <property type="protein sequence ID" value="KAF3538119.1"/>
    <property type="molecule type" value="Genomic_DNA"/>
</dbReference>
<dbReference type="SMART" id="SM00382">
    <property type="entry name" value="AAA"/>
    <property type="match status" value="1"/>
</dbReference>
<feature type="compositionally biased region" description="Low complexity" evidence="5">
    <location>
        <begin position="276"/>
        <end position="288"/>
    </location>
</feature>
<dbReference type="InterPro" id="IPR027417">
    <property type="entry name" value="P-loop_NTPase"/>
</dbReference>
<sequence length="620" mass="68490">MAGKRTSPFSSPLLKPPPLTTPKVEDETECWRKEVDENLKRLQSLLFGADQFLEKSDFSSAQILGLRLLGFLDSRSVTEADRAFIGPIRREVASKVDSALEGLVSDSDRQAFELAKTAPVPIFGSKGEFDVEKIKQSKHFHFHLCQPNGKGVKEMGERLDARKLIPKASKPMMQARLTSLYGNSMVKPDNQRRPSVSNQESTSEECVIVERSHGVGFGTKRAHAEISNPTNHGEKEDGAANGFVSAKTKLEMDARQKRGSTGAPNSSHSPQGENNASARGYGARSGGYLRRGHRGNFVPPVKSSGNNVGNTTSRIGGKTDDTLDDSTRTCLEMLCGPDGELPEKLRNLEPRLIEHVSNEIMDRDPNVRWDDIAGLEHAKKCVTEMGTGKTMIGKAIAGEAKATFFYISASSLTSKWIGEGEKLVRALFGVASCRQPAVIFVDEIDSLLSQRKSDGEHESSRRLKTQFLIEMEGFDSGSEQILLIGATNRPQELDEAARRRLTKRLYIPLPSSEARAWIIQNLLQKDGLFTLSEDDMNIICKLTEGYSGSDMKNLVKDATMGPLREALKRGIEITNLTKDDMRLVTLQDFKDALQEVRPSVSQNELGIYDNWNNQFGSLSL</sequence>
<proteinExistence type="inferred from homology"/>
<comment type="caution">
    <text evidence="7">The sequence shown here is derived from an EMBL/GenBank/DDBJ whole genome shotgun (WGS) entry which is preliminary data.</text>
</comment>
<dbReference type="AlphaFoldDB" id="A0A8S9Q671"/>
<dbReference type="Pfam" id="PF09336">
    <property type="entry name" value="Vps4_C"/>
    <property type="match status" value="1"/>
</dbReference>
<feature type="compositionally biased region" description="Low complexity" evidence="5">
    <location>
        <begin position="1"/>
        <end position="13"/>
    </location>
</feature>
<feature type="region of interest" description="Disordered" evidence="5">
    <location>
        <begin position="253"/>
        <end position="323"/>
    </location>
</feature>
<dbReference type="FunFam" id="1.10.8.60:FF:000022">
    <property type="entry name" value="Fidgetin like 1"/>
    <property type="match status" value="1"/>
</dbReference>
<accession>A0A8S9Q671</accession>
<feature type="compositionally biased region" description="Polar residues" evidence="5">
    <location>
        <begin position="262"/>
        <end position="275"/>
    </location>
</feature>
<dbReference type="SUPFAM" id="SSF52540">
    <property type="entry name" value="P-loop containing nucleoside triphosphate hydrolases"/>
    <property type="match status" value="1"/>
</dbReference>
<dbReference type="InterPro" id="IPR003959">
    <property type="entry name" value="ATPase_AAA_core"/>
</dbReference>
<evidence type="ECO:0000256" key="5">
    <source>
        <dbReference type="SAM" id="MobiDB-lite"/>
    </source>
</evidence>
<feature type="domain" description="AAA+ ATPase" evidence="6">
    <location>
        <begin position="378"/>
        <end position="511"/>
    </location>
</feature>
<evidence type="ECO:0000256" key="3">
    <source>
        <dbReference type="ARBA" id="ARBA00022840"/>
    </source>
</evidence>
<organism evidence="7 8">
    <name type="scientific">Brassica cretica</name>
    <name type="common">Mustard</name>
    <dbReference type="NCBI Taxonomy" id="69181"/>
    <lineage>
        <taxon>Eukaryota</taxon>
        <taxon>Viridiplantae</taxon>
        <taxon>Streptophyta</taxon>
        <taxon>Embryophyta</taxon>
        <taxon>Tracheophyta</taxon>
        <taxon>Spermatophyta</taxon>
        <taxon>Magnoliopsida</taxon>
        <taxon>eudicotyledons</taxon>
        <taxon>Gunneridae</taxon>
        <taxon>Pentapetalae</taxon>
        <taxon>rosids</taxon>
        <taxon>malvids</taxon>
        <taxon>Brassicales</taxon>
        <taxon>Brassicaceae</taxon>
        <taxon>Brassiceae</taxon>
        <taxon>Brassica</taxon>
    </lineage>
</organism>
<dbReference type="InterPro" id="IPR003960">
    <property type="entry name" value="ATPase_AAA_CS"/>
</dbReference>
<dbReference type="InterPro" id="IPR041569">
    <property type="entry name" value="AAA_lid_3"/>
</dbReference>
<dbReference type="InterPro" id="IPR050304">
    <property type="entry name" value="MT-severing_AAA_ATPase"/>
</dbReference>
<evidence type="ECO:0000256" key="4">
    <source>
        <dbReference type="RuleBase" id="RU003651"/>
    </source>
</evidence>
<comment type="similarity">
    <text evidence="1 4">Belongs to the AAA ATPase family.</text>
</comment>
<evidence type="ECO:0000256" key="1">
    <source>
        <dbReference type="ARBA" id="ARBA00006914"/>
    </source>
</evidence>
<feature type="compositionally biased region" description="Polar residues" evidence="5">
    <location>
        <begin position="303"/>
        <end position="314"/>
    </location>
</feature>
<evidence type="ECO:0000313" key="8">
    <source>
        <dbReference type="Proteomes" id="UP000712600"/>
    </source>
</evidence>
<dbReference type="GO" id="GO:0016887">
    <property type="term" value="F:ATP hydrolysis activity"/>
    <property type="evidence" value="ECO:0007669"/>
    <property type="project" value="InterPro"/>
</dbReference>
<name>A0A8S9Q671_BRACR</name>
<evidence type="ECO:0000256" key="2">
    <source>
        <dbReference type="ARBA" id="ARBA00022741"/>
    </source>
</evidence>
<feature type="region of interest" description="Disordered" evidence="5">
    <location>
        <begin position="1"/>
        <end position="26"/>
    </location>
</feature>
<dbReference type="Pfam" id="PF00004">
    <property type="entry name" value="AAA"/>
    <property type="match status" value="1"/>
</dbReference>
<keyword evidence="3 4" id="KW-0067">ATP-binding</keyword>
<dbReference type="Pfam" id="PF17862">
    <property type="entry name" value="AAA_lid_3"/>
    <property type="match status" value="1"/>
</dbReference>
<feature type="region of interest" description="Disordered" evidence="5">
    <location>
        <begin position="182"/>
        <end position="206"/>
    </location>
</feature>
<dbReference type="Proteomes" id="UP000712600">
    <property type="component" value="Unassembled WGS sequence"/>
</dbReference>
<dbReference type="InterPro" id="IPR003593">
    <property type="entry name" value="AAA+_ATPase"/>
</dbReference>
<keyword evidence="2 4" id="KW-0547">Nucleotide-binding</keyword>
<reference evidence="7" key="1">
    <citation type="submission" date="2019-12" db="EMBL/GenBank/DDBJ databases">
        <title>Genome sequencing and annotation of Brassica cretica.</title>
        <authorList>
            <person name="Studholme D.J."/>
            <person name="Sarris P."/>
        </authorList>
    </citation>
    <scope>NUCLEOTIDE SEQUENCE</scope>
    <source>
        <strain evidence="7">PFS-109/04</strain>
        <tissue evidence="7">Leaf</tissue>
    </source>
</reference>